<dbReference type="RefSeq" id="WP_125134926.1">
    <property type="nucleotide sequence ID" value="NZ_RRUC01000021.1"/>
</dbReference>
<protein>
    <submittedName>
        <fullName evidence="5">Restriction endonuclease subunit S</fullName>
    </submittedName>
</protein>
<evidence type="ECO:0000313" key="6">
    <source>
        <dbReference type="Proteomes" id="UP000276010"/>
    </source>
</evidence>
<dbReference type="EMBL" id="RRUC01000021">
    <property type="protein sequence ID" value="RRN03837.1"/>
    <property type="molecule type" value="Genomic_DNA"/>
</dbReference>
<dbReference type="GO" id="GO:0004519">
    <property type="term" value="F:endonuclease activity"/>
    <property type="evidence" value="ECO:0007669"/>
    <property type="project" value="UniProtKB-KW"/>
</dbReference>
<keyword evidence="5" id="KW-0255">Endonuclease</keyword>
<dbReference type="CDD" id="cd17278">
    <property type="entry name" value="RMtype1_S_LdeBORF1052P-TRD2-CR2"/>
    <property type="match status" value="1"/>
</dbReference>
<keyword evidence="5" id="KW-0378">Hydrolase</keyword>
<dbReference type="Gene3D" id="3.90.220.20">
    <property type="entry name" value="DNA methylase specificity domains"/>
    <property type="match status" value="2"/>
</dbReference>
<evidence type="ECO:0000313" key="5">
    <source>
        <dbReference type="EMBL" id="RRN03837.1"/>
    </source>
</evidence>
<organism evidence="5 6">
    <name type="scientific">Bibersteinia trehalosi</name>
    <name type="common">Pasteurella trehalosi</name>
    <dbReference type="NCBI Taxonomy" id="47735"/>
    <lineage>
        <taxon>Bacteria</taxon>
        <taxon>Pseudomonadati</taxon>
        <taxon>Pseudomonadota</taxon>
        <taxon>Gammaproteobacteria</taxon>
        <taxon>Pasteurellales</taxon>
        <taxon>Pasteurellaceae</taxon>
        <taxon>Bibersteinia</taxon>
    </lineage>
</organism>
<dbReference type="PANTHER" id="PTHR30408:SF13">
    <property type="entry name" value="TYPE I RESTRICTION ENZYME HINDI SPECIFICITY SUBUNIT"/>
    <property type="match status" value="1"/>
</dbReference>
<dbReference type="InterPro" id="IPR000055">
    <property type="entry name" value="Restrct_endonuc_typeI_TRD"/>
</dbReference>
<dbReference type="Pfam" id="PF01420">
    <property type="entry name" value="Methylase_S"/>
    <property type="match status" value="2"/>
</dbReference>
<dbReference type="Proteomes" id="UP000276010">
    <property type="component" value="Unassembled WGS sequence"/>
</dbReference>
<dbReference type="GO" id="GO:0003677">
    <property type="term" value="F:DNA binding"/>
    <property type="evidence" value="ECO:0007669"/>
    <property type="project" value="UniProtKB-KW"/>
</dbReference>
<evidence type="ECO:0000259" key="4">
    <source>
        <dbReference type="Pfam" id="PF01420"/>
    </source>
</evidence>
<dbReference type="AlphaFoldDB" id="A0A426FIC9"/>
<dbReference type="PANTHER" id="PTHR30408">
    <property type="entry name" value="TYPE-1 RESTRICTION ENZYME ECOKI SPECIFICITY PROTEIN"/>
    <property type="match status" value="1"/>
</dbReference>
<dbReference type="SUPFAM" id="SSF116734">
    <property type="entry name" value="DNA methylase specificity domain"/>
    <property type="match status" value="2"/>
</dbReference>
<accession>A0A426FIC9</accession>
<gene>
    <name evidence="5" type="ORF">EIM44_06515</name>
</gene>
<evidence type="ECO:0000256" key="1">
    <source>
        <dbReference type="ARBA" id="ARBA00010923"/>
    </source>
</evidence>
<evidence type="ECO:0000256" key="3">
    <source>
        <dbReference type="ARBA" id="ARBA00023125"/>
    </source>
</evidence>
<dbReference type="InterPro" id="IPR044946">
    <property type="entry name" value="Restrct_endonuc_typeI_TRD_sf"/>
</dbReference>
<reference evidence="5 6" key="1">
    <citation type="submission" date="2018-11" db="EMBL/GenBank/DDBJ databases">
        <title>Whole genome sequence of Bibersteinia trehalosi strain OADDL-BT1 an multidrug resistant pathogen isolate.</title>
        <authorList>
            <person name="Couger M."/>
            <person name="Ramachandran A."/>
        </authorList>
    </citation>
    <scope>NUCLEOTIDE SEQUENCE [LARGE SCALE GENOMIC DNA]</scope>
    <source>
        <strain evidence="5 6">OADDL-BT1</strain>
    </source>
</reference>
<feature type="domain" description="Type I restriction modification DNA specificity" evidence="4">
    <location>
        <begin position="266"/>
        <end position="416"/>
    </location>
</feature>
<comment type="caution">
    <text evidence="5">The sequence shown here is derived from an EMBL/GenBank/DDBJ whole genome shotgun (WGS) entry which is preliminary data.</text>
</comment>
<proteinExistence type="inferred from homology"/>
<keyword evidence="5" id="KW-0540">Nuclease</keyword>
<sequence>MAFDITKLDFILPNNWELVRLGDIADINSNTISKKDKFKTIKYIDISSVSTHSMELPKEILFDQSPSRARRKLKNNDFIISTVRPNLRQFVFLETVEPNWIASTGFCVVSAKNSKHSWYLYSLVTSETFTEYLSRVANGGAYPAFNAIEIENAIIPLPNDDDLELINSFAKNINNKIQLNTQTNQTLEAIAQAIFKSWFVDFDPVRAKAATLNEGKSEHEANLAAMSVICGKNTSELNDTEFKQLWEIAEAFPSELVKNEEFGEVPKGWENTTLSEICSMQNGYAFKSSDWRDNGIPVIKIGSIQSNIVNVFGNGFVDLEYTETKKDFVLKSGDIIIALTGAYVGKAGIMPANSLAMLNQRVAKFLPKTISNNVSYYSYIYCLSQRTELKDFISFTAQGSAQPNISTKELLAFKILLGNKELHLHFEKVCKILLDKMISNSGENENLSSIRDLLLPKLLNGEI</sequence>
<comment type="similarity">
    <text evidence="1">Belongs to the type-I restriction system S methylase family.</text>
</comment>
<keyword evidence="2" id="KW-0680">Restriction system</keyword>
<dbReference type="InterPro" id="IPR052021">
    <property type="entry name" value="Type-I_RS_S_subunit"/>
</dbReference>
<evidence type="ECO:0000256" key="2">
    <source>
        <dbReference type="ARBA" id="ARBA00022747"/>
    </source>
</evidence>
<dbReference type="GO" id="GO:0009307">
    <property type="term" value="P:DNA restriction-modification system"/>
    <property type="evidence" value="ECO:0007669"/>
    <property type="project" value="UniProtKB-KW"/>
</dbReference>
<feature type="domain" description="Type I restriction modification DNA specificity" evidence="4">
    <location>
        <begin position="13"/>
        <end position="188"/>
    </location>
</feature>
<name>A0A426FIC9_BIBTR</name>
<keyword evidence="3" id="KW-0238">DNA-binding</keyword>